<accession>A0ABN7RXK4</accession>
<gene>
    <name evidence="1" type="ORF">OKIOD_LOCUS3258</name>
</gene>
<evidence type="ECO:0000313" key="2">
    <source>
        <dbReference type="Proteomes" id="UP001158576"/>
    </source>
</evidence>
<dbReference type="EMBL" id="OU015568">
    <property type="protein sequence ID" value="CAG5088005.1"/>
    <property type="molecule type" value="Genomic_DNA"/>
</dbReference>
<organism evidence="1 2">
    <name type="scientific">Oikopleura dioica</name>
    <name type="common">Tunicate</name>
    <dbReference type="NCBI Taxonomy" id="34765"/>
    <lineage>
        <taxon>Eukaryota</taxon>
        <taxon>Metazoa</taxon>
        <taxon>Chordata</taxon>
        <taxon>Tunicata</taxon>
        <taxon>Appendicularia</taxon>
        <taxon>Copelata</taxon>
        <taxon>Oikopleuridae</taxon>
        <taxon>Oikopleura</taxon>
    </lineage>
</organism>
<protein>
    <submittedName>
        <fullName evidence="1">Oidioi.mRNA.OKI2018_I69.PAR.g11700.t1.cds</fullName>
    </submittedName>
</protein>
<reference evidence="1 2" key="1">
    <citation type="submission" date="2021-04" db="EMBL/GenBank/DDBJ databases">
        <authorList>
            <person name="Bliznina A."/>
        </authorList>
    </citation>
    <scope>NUCLEOTIDE SEQUENCE [LARGE SCALE GENOMIC DNA]</scope>
</reference>
<proteinExistence type="predicted"/>
<evidence type="ECO:0000313" key="1">
    <source>
        <dbReference type="EMBL" id="CAG5088005.1"/>
    </source>
</evidence>
<keyword evidence="2" id="KW-1185">Reference proteome</keyword>
<dbReference type="Proteomes" id="UP001158576">
    <property type="component" value="Chromosome PAR"/>
</dbReference>
<name>A0ABN7RXK4_OIKDI</name>
<sequence>MELSDSVLDILDLAGLDVTRDGPEAFDKHGPDGDILQRWRLSRNITKPAEESSDFFLNKYLGSKKDQDTQTIQPSFRSSSTSTDERKAINMAVQCQTAKCREASVQTTARQHRRSVALQFSSAKNHKECQTEAELDSEELTVVSSMPSRCAPPEDVTFLSACPDATQKTPSIAELEENFSRILAEIEDEEKSPQGKNDPILEFLLQRREEITRDVQLIDQALASTVIC</sequence>